<dbReference type="InterPro" id="IPR001878">
    <property type="entry name" value="Znf_CCHC"/>
</dbReference>
<keyword evidence="1" id="KW-0863">Zinc-finger</keyword>
<protein>
    <recommendedName>
        <fullName evidence="2">CCHC-type domain-containing protein</fullName>
    </recommendedName>
</protein>
<proteinExistence type="predicted"/>
<evidence type="ECO:0000313" key="3">
    <source>
        <dbReference type="EMBL" id="KKY24508.1"/>
    </source>
</evidence>
<comment type="caution">
    <text evidence="3">The sequence shown here is derived from an EMBL/GenBank/DDBJ whole genome shotgun (WGS) entry which is preliminary data.</text>
</comment>
<organism evidence="3 4">
    <name type="scientific">Diplodia seriata</name>
    <dbReference type="NCBI Taxonomy" id="420778"/>
    <lineage>
        <taxon>Eukaryota</taxon>
        <taxon>Fungi</taxon>
        <taxon>Dikarya</taxon>
        <taxon>Ascomycota</taxon>
        <taxon>Pezizomycotina</taxon>
        <taxon>Dothideomycetes</taxon>
        <taxon>Dothideomycetes incertae sedis</taxon>
        <taxon>Botryosphaeriales</taxon>
        <taxon>Botryosphaeriaceae</taxon>
        <taxon>Diplodia</taxon>
    </lineage>
</organism>
<feature type="domain" description="CCHC-type" evidence="2">
    <location>
        <begin position="112"/>
        <end position="126"/>
    </location>
</feature>
<evidence type="ECO:0000259" key="2">
    <source>
        <dbReference type="PROSITE" id="PS50158"/>
    </source>
</evidence>
<dbReference type="Gene3D" id="4.10.60.10">
    <property type="entry name" value="Zinc finger, CCHC-type"/>
    <property type="match status" value="1"/>
</dbReference>
<name>A0A0G2GM38_9PEZI</name>
<evidence type="ECO:0000256" key="1">
    <source>
        <dbReference type="PROSITE-ProRule" id="PRU00047"/>
    </source>
</evidence>
<accession>A0A0G2GM38</accession>
<keyword evidence="1" id="KW-0479">Metal-binding</keyword>
<dbReference type="PROSITE" id="PS50158">
    <property type="entry name" value="ZF_CCHC"/>
    <property type="match status" value="1"/>
</dbReference>
<evidence type="ECO:0000313" key="4">
    <source>
        <dbReference type="Proteomes" id="UP000034182"/>
    </source>
</evidence>
<dbReference type="InterPro" id="IPR036875">
    <property type="entry name" value="Znf_CCHC_sf"/>
</dbReference>
<dbReference type="EMBL" id="LAQI01000058">
    <property type="protein sequence ID" value="KKY24508.1"/>
    <property type="molecule type" value="Genomic_DNA"/>
</dbReference>
<dbReference type="Pfam" id="PF00098">
    <property type="entry name" value="zf-CCHC"/>
    <property type="match status" value="1"/>
</dbReference>
<sequence>MNEKDAAEFLKEINESSAFDRLFRLRQTYKPFADFISAFRKNAAEAAITDQKTLRDMLLQRLSIELIRYLDTVYEKDRLSFEQLVDRLQKHDNDQRANTQAEKHQRREKNLCYQCGEPGHIAFRCPAKPIRRC</sequence>
<dbReference type="Proteomes" id="UP000034182">
    <property type="component" value="Unassembled WGS sequence"/>
</dbReference>
<dbReference type="SMART" id="SM00343">
    <property type="entry name" value="ZnF_C2HC"/>
    <property type="match status" value="1"/>
</dbReference>
<dbReference type="SUPFAM" id="SSF57756">
    <property type="entry name" value="Retrovirus zinc finger-like domains"/>
    <property type="match status" value="1"/>
</dbReference>
<dbReference type="GO" id="GO:0003676">
    <property type="term" value="F:nucleic acid binding"/>
    <property type="evidence" value="ECO:0007669"/>
    <property type="project" value="InterPro"/>
</dbReference>
<reference evidence="3 4" key="1">
    <citation type="submission" date="2015-03" db="EMBL/GenBank/DDBJ databases">
        <authorList>
            <person name="Morales-Cruz A."/>
            <person name="Amrine K.C."/>
            <person name="Cantu D."/>
        </authorList>
    </citation>
    <scope>NUCLEOTIDE SEQUENCE [LARGE SCALE GENOMIC DNA]</scope>
    <source>
        <strain evidence="3">DS831</strain>
    </source>
</reference>
<gene>
    <name evidence="3" type="ORF">UCDDS831_g02404</name>
</gene>
<reference evidence="3 4" key="2">
    <citation type="submission" date="2015-05" db="EMBL/GenBank/DDBJ databases">
        <title>Distinctive expansion of gene families associated with plant cell wall degradation and secondary metabolism in the genomes of grapevine trunk pathogens.</title>
        <authorList>
            <person name="Lawrence D.P."/>
            <person name="Travadon R."/>
            <person name="Rolshausen P.E."/>
            <person name="Baumgartner K."/>
        </authorList>
    </citation>
    <scope>NUCLEOTIDE SEQUENCE [LARGE SCALE GENOMIC DNA]</scope>
    <source>
        <strain evidence="3">DS831</strain>
    </source>
</reference>
<dbReference type="GO" id="GO:0008270">
    <property type="term" value="F:zinc ion binding"/>
    <property type="evidence" value="ECO:0007669"/>
    <property type="project" value="UniProtKB-KW"/>
</dbReference>
<keyword evidence="1" id="KW-0862">Zinc</keyword>
<dbReference type="AlphaFoldDB" id="A0A0G2GM38"/>